<dbReference type="OrthoDB" id="9907329at2"/>
<dbReference type="Proteomes" id="UP000317982">
    <property type="component" value="Unassembled WGS sequence"/>
</dbReference>
<dbReference type="EMBL" id="VIRS01000062">
    <property type="protein sequence ID" value="TQS39655.1"/>
    <property type="molecule type" value="Genomic_DNA"/>
</dbReference>
<dbReference type="RefSeq" id="WP_142709943.1">
    <property type="nucleotide sequence ID" value="NZ_VIRS01000062.1"/>
</dbReference>
<keyword evidence="2" id="KW-1185">Reference proteome</keyword>
<name>A0A545AG86_9ACTN</name>
<evidence type="ECO:0000313" key="1">
    <source>
        <dbReference type="EMBL" id="TQS39655.1"/>
    </source>
</evidence>
<proteinExistence type="predicted"/>
<gene>
    <name evidence="1" type="ORF">FL583_38935</name>
</gene>
<organism evidence="1 2">
    <name type="scientific">Cryptosporangium phraense</name>
    <dbReference type="NCBI Taxonomy" id="2593070"/>
    <lineage>
        <taxon>Bacteria</taxon>
        <taxon>Bacillati</taxon>
        <taxon>Actinomycetota</taxon>
        <taxon>Actinomycetes</taxon>
        <taxon>Cryptosporangiales</taxon>
        <taxon>Cryptosporangiaceae</taxon>
        <taxon>Cryptosporangium</taxon>
    </lineage>
</organism>
<comment type="caution">
    <text evidence="1">The sequence shown here is derived from an EMBL/GenBank/DDBJ whole genome shotgun (WGS) entry which is preliminary data.</text>
</comment>
<protein>
    <submittedName>
        <fullName evidence="1">Uncharacterized protein</fullName>
    </submittedName>
</protein>
<dbReference type="AlphaFoldDB" id="A0A545AG86"/>
<accession>A0A545AG86</accession>
<dbReference type="InParanoid" id="A0A545AG86"/>
<sequence length="90" mass="10092">MYQGRRTTLCLDVMDYATTLEVVRRAEDFHETFDQARRNARFDGLASARREACDGLSPEAIALFRALTTLAVLTARPDLAEHFLDGNLSS</sequence>
<evidence type="ECO:0000313" key="2">
    <source>
        <dbReference type="Proteomes" id="UP000317982"/>
    </source>
</evidence>
<reference evidence="1 2" key="1">
    <citation type="submission" date="2019-07" db="EMBL/GenBank/DDBJ databases">
        <title>Cryptosporangium phraense sp. nov., isolated from plant litter.</title>
        <authorList>
            <person name="Suriyachadkun C."/>
        </authorList>
    </citation>
    <scope>NUCLEOTIDE SEQUENCE [LARGE SCALE GENOMIC DNA]</scope>
    <source>
        <strain evidence="1 2">A-T 5661</strain>
    </source>
</reference>